<dbReference type="PANTHER" id="PTHR10751">
    <property type="entry name" value="GUANYLATE BINDING PROTEIN"/>
    <property type="match status" value="1"/>
</dbReference>
<feature type="coiled-coil region" evidence="7">
    <location>
        <begin position="505"/>
        <end position="619"/>
    </location>
</feature>
<dbReference type="GO" id="GO:0005525">
    <property type="term" value="F:GTP binding"/>
    <property type="evidence" value="ECO:0007669"/>
    <property type="project" value="UniProtKB-KW"/>
</dbReference>
<dbReference type="PROSITE" id="PS51715">
    <property type="entry name" value="G_GB1_RHD3"/>
    <property type="match status" value="1"/>
</dbReference>
<keyword evidence="1" id="KW-0399">Innate immunity</keyword>
<gene>
    <name evidence="10" type="primary">LOC115821621</name>
</gene>
<keyword evidence="7" id="KW-0175">Coiled coil</keyword>
<dbReference type="RefSeq" id="XP_030641286.1">
    <property type="nucleotide sequence ID" value="XM_030785426.1"/>
</dbReference>
<dbReference type="GO" id="GO:0003924">
    <property type="term" value="F:GTPase activity"/>
    <property type="evidence" value="ECO:0007669"/>
    <property type="project" value="InterPro"/>
</dbReference>
<dbReference type="InterPro" id="IPR003191">
    <property type="entry name" value="Guanylate-bd/ATL_C"/>
</dbReference>
<protein>
    <submittedName>
        <fullName evidence="10">Guanylate-binding protein 1-like</fullName>
    </submittedName>
</protein>
<dbReference type="FunCoup" id="A0A6J2WD35">
    <property type="interactions" value="140"/>
</dbReference>
<dbReference type="InterPro" id="IPR037684">
    <property type="entry name" value="GBP_C"/>
</dbReference>
<dbReference type="InterPro" id="IPR036543">
    <property type="entry name" value="Guanylate-bd_C_sf"/>
</dbReference>
<dbReference type="Proteomes" id="UP000504632">
    <property type="component" value="Chromosome 9"/>
</dbReference>
<evidence type="ECO:0000313" key="9">
    <source>
        <dbReference type="Proteomes" id="UP000504632"/>
    </source>
</evidence>
<dbReference type="GO" id="GO:0045087">
    <property type="term" value="P:innate immune response"/>
    <property type="evidence" value="ECO:0007669"/>
    <property type="project" value="UniProtKB-KW"/>
</dbReference>
<dbReference type="CDD" id="cd01851">
    <property type="entry name" value="GBP"/>
    <property type="match status" value="1"/>
</dbReference>
<keyword evidence="4" id="KW-0391">Immunity</keyword>
<keyword evidence="9" id="KW-1185">Reference proteome</keyword>
<dbReference type="Pfam" id="PF02841">
    <property type="entry name" value="GBP_C"/>
    <property type="match status" value="1"/>
</dbReference>
<proteinExistence type="inferred from homology"/>
<keyword evidence="2" id="KW-0547">Nucleotide-binding</keyword>
<dbReference type="InterPro" id="IPR015894">
    <property type="entry name" value="Guanylate-bd_N"/>
</dbReference>
<dbReference type="Pfam" id="PF02263">
    <property type="entry name" value="GBP"/>
    <property type="match status" value="1"/>
</dbReference>
<keyword evidence="3" id="KW-0378">Hydrolase</keyword>
<dbReference type="CDD" id="cd16269">
    <property type="entry name" value="GBP_C"/>
    <property type="match status" value="1"/>
</dbReference>
<dbReference type="InterPro" id="IPR027417">
    <property type="entry name" value="P-loop_NTPase"/>
</dbReference>
<evidence type="ECO:0000256" key="4">
    <source>
        <dbReference type="ARBA" id="ARBA00022859"/>
    </source>
</evidence>
<evidence type="ECO:0000256" key="5">
    <source>
        <dbReference type="ARBA" id="ARBA00023134"/>
    </source>
</evidence>
<organism evidence="9 10">
    <name type="scientific">Chanos chanos</name>
    <name type="common">Milkfish</name>
    <name type="synonym">Mugil chanos</name>
    <dbReference type="NCBI Taxonomy" id="29144"/>
    <lineage>
        <taxon>Eukaryota</taxon>
        <taxon>Metazoa</taxon>
        <taxon>Chordata</taxon>
        <taxon>Craniata</taxon>
        <taxon>Vertebrata</taxon>
        <taxon>Euteleostomi</taxon>
        <taxon>Actinopterygii</taxon>
        <taxon>Neopterygii</taxon>
        <taxon>Teleostei</taxon>
        <taxon>Ostariophysi</taxon>
        <taxon>Gonorynchiformes</taxon>
        <taxon>Chanidae</taxon>
        <taxon>Chanos</taxon>
    </lineage>
</organism>
<sequence>MVNSRPAAAVGNSMYKQSQWTTRSPRGKRIVTISPTEAMPAPVCLIDNDAHGSMRVRREALEILDQITQPVVVVAIVGLYRTGKSFLMNKLAGKHNGFALGATIESETKGIWMWCVPHPTKVGHTLVLLDTEGLGDVEKGDEKHDNWIFCLAVLLSSTLVYNSMGTIDNHALEKLHYVTELTEHIKVKSGTREGDDQSTEFMSYFPSFVWTVRDFTLKLELKGQPVTADQYLDNALKLKTGSSKNIEMYNLPRRCLREFFSPRKCFVFDRPASVEKMWQMEQLTDADLKPSFLKEAEDFRNYIFNNAQAKTMRGGLGLTGRMLGTLAETYVKAISSGQVPCLDNAVESLSQIQNKRAVTEALDFYKSEMSRNVQLPTETQEDLSEIHTDIQREAVEIFINNSFNDFEQKHQIELMRSLQSVYEEYCRENVETSRKKSKSVISHVFSSLETELQRGSYMQPGGYAEFRYALDKATRLYRSKKGHGLKKEEVLKEYLSEKEKIGFNILAADKSLTEAQQEIERKRRESEAMEWQQRFLEEQNRIKDQQIMDQQRAYDENISQLLMKMEREQQNAKQEYERLLNARLKEQKDLLEQGFGYRAEQMQREIDSLREKKKSSQSSFVDTAWEAASTVLEVAGTAAMIMLPGPAKLLGFGLSAASKFFSSRK</sequence>
<dbReference type="OrthoDB" id="2135133at2759"/>
<dbReference type="InParanoid" id="A0A6J2WD35"/>
<dbReference type="Gene3D" id="3.40.50.300">
    <property type="entry name" value="P-loop containing nucleotide triphosphate hydrolases"/>
    <property type="match status" value="1"/>
</dbReference>
<dbReference type="FunFam" id="3.40.50.300:FF:002830">
    <property type="entry name" value="Guanylate-binding protein 2"/>
    <property type="match status" value="1"/>
</dbReference>
<evidence type="ECO:0000256" key="7">
    <source>
        <dbReference type="SAM" id="Coils"/>
    </source>
</evidence>
<dbReference type="FunFam" id="1.20.1000.10:FF:000001">
    <property type="entry name" value="Guanylate binding protein 1"/>
    <property type="match status" value="1"/>
</dbReference>
<dbReference type="GeneID" id="115821621"/>
<dbReference type="Gene3D" id="1.20.1000.10">
    <property type="entry name" value="Guanylate-binding protein, C-terminal domain"/>
    <property type="match status" value="1"/>
</dbReference>
<evidence type="ECO:0000256" key="1">
    <source>
        <dbReference type="ARBA" id="ARBA00022588"/>
    </source>
</evidence>
<keyword evidence="5" id="KW-0342">GTP-binding</keyword>
<evidence type="ECO:0000256" key="6">
    <source>
        <dbReference type="PROSITE-ProRule" id="PRU01052"/>
    </source>
</evidence>
<evidence type="ECO:0000313" key="10">
    <source>
        <dbReference type="RefSeq" id="XP_030641286.1"/>
    </source>
</evidence>
<evidence type="ECO:0000259" key="8">
    <source>
        <dbReference type="PROSITE" id="PS51715"/>
    </source>
</evidence>
<dbReference type="AlphaFoldDB" id="A0A6J2WD35"/>
<reference evidence="10" key="1">
    <citation type="submission" date="2025-08" db="UniProtKB">
        <authorList>
            <consortium name="RefSeq"/>
        </authorList>
    </citation>
    <scope>IDENTIFICATION</scope>
</reference>
<dbReference type="SUPFAM" id="SSF52540">
    <property type="entry name" value="P-loop containing nucleoside triphosphate hydrolases"/>
    <property type="match status" value="1"/>
</dbReference>
<comment type="similarity">
    <text evidence="6">Belongs to the TRAFAC class dynamin-like GTPase superfamily. GB1/RHD3 GTPase family.</text>
</comment>
<evidence type="ECO:0000256" key="3">
    <source>
        <dbReference type="ARBA" id="ARBA00022801"/>
    </source>
</evidence>
<dbReference type="SUPFAM" id="SSF48340">
    <property type="entry name" value="Interferon-induced guanylate-binding protein 1 (GBP1), C-terminal domain"/>
    <property type="match status" value="1"/>
</dbReference>
<accession>A0A6J2WD35</accession>
<dbReference type="InterPro" id="IPR030386">
    <property type="entry name" value="G_GB1_RHD3_dom"/>
</dbReference>
<evidence type="ECO:0000256" key="2">
    <source>
        <dbReference type="ARBA" id="ARBA00022741"/>
    </source>
</evidence>
<feature type="domain" description="GB1/RHD3-type G" evidence="8">
    <location>
        <begin position="68"/>
        <end position="330"/>
    </location>
</feature>
<name>A0A6J2WD35_CHACN</name>